<dbReference type="GO" id="GO:0005886">
    <property type="term" value="C:plasma membrane"/>
    <property type="evidence" value="ECO:0007669"/>
    <property type="project" value="UniProtKB-SubCell"/>
</dbReference>
<dbReference type="AlphaFoldDB" id="E3D139"/>
<organism evidence="7 8">
    <name type="scientific">Aminomonas paucivorans DSM 12260</name>
    <dbReference type="NCBI Taxonomy" id="584708"/>
    <lineage>
        <taxon>Bacteria</taxon>
        <taxon>Thermotogati</taxon>
        <taxon>Synergistota</taxon>
        <taxon>Synergistia</taxon>
        <taxon>Synergistales</taxon>
        <taxon>Synergistaceae</taxon>
        <taxon>Aminomonas</taxon>
    </lineage>
</organism>
<evidence type="ECO:0000256" key="5">
    <source>
        <dbReference type="ARBA" id="ARBA00023136"/>
    </source>
</evidence>
<proteinExistence type="predicted"/>
<accession>E3D139</accession>
<dbReference type="PANTHER" id="PTHR30086">
    <property type="entry name" value="ARGININE EXPORTER PROTEIN ARGO"/>
    <property type="match status" value="1"/>
</dbReference>
<evidence type="ECO:0000313" key="8">
    <source>
        <dbReference type="Proteomes" id="UP000005096"/>
    </source>
</evidence>
<keyword evidence="8" id="KW-1185">Reference proteome</keyword>
<comment type="subcellular location">
    <subcellularLocation>
        <location evidence="1">Cell membrane</location>
        <topology evidence="1">Multi-pass membrane protein</topology>
    </subcellularLocation>
</comment>
<dbReference type="OrthoDB" id="5638726at2"/>
<dbReference type="PaxDb" id="584708-Apau_1526"/>
<feature type="transmembrane region" description="Helical" evidence="6">
    <location>
        <begin position="65"/>
        <end position="85"/>
    </location>
</feature>
<name>E3D139_9BACT</name>
<dbReference type="RefSeq" id="WP_006301150.1">
    <property type="nucleotide sequence ID" value="NZ_CM001022.1"/>
</dbReference>
<protein>
    <submittedName>
        <fullName evidence="7">Lysine exporter protein (LYSE/YGGA)</fullName>
    </submittedName>
</protein>
<evidence type="ECO:0000256" key="2">
    <source>
        <dbReference type="ARBA" id="ARBA00022475"/>
    </source>
</evidence>
<dbReference type="Pfam" id="PF01810">
    <property type="entry name" value="LysE"/>
    <property type="match status" value="1"/>
</dbReference>
<keyword evidence="3 6" id="KW-0812">Transmembrane</keyword>
<evidence type="ECO:0000256" key="4">
    <source>
        <dbReference type="ARBA" id="ARBA00022989"/>
    </source>
</evidence>
<dbReference type="GO" id="GO:0015171">
    <property type="term" value="F:amino acid transmembrane transporter activity"/>
    <property type="evidence" value="ECO:0007669"/>
    <property type="project" value="TreeGrafter"/>
</dbReference>
<evidence type="ECO:0000256" key="3">
    <source>
        <dbReference type="ARBA" id="ARBA00022692"/>
    </source>
</evidence>
<dbReference type="EMBL" id="CM001022">
    <property type="protein sequence ID" value="EFQ23945.1"/>
    <property type="molecule type" value="Genomic_DNA"/>
</dbReference>
<feature type="transmembrane region" description="Helical" evidence="6">
    <location>
        <begin position="144"/>
        <end position="162"/>
    </location>
</feature>
<feature type="transmembrane region" description="Helical" evidence="6">
    <location>
        <begin position="110"/>
        <end position="132"/>
    </location>
</feature>
<keyword evidence="2" id="KW-1003">Cell membrane</keyword>
<dbReference type="PANTHER" id="PTHR30086:SF20">
    <property type="entry name" value="ARGININE EXPORTER PROTEIN ARGO-RELATED"/>
    <property type="match status" value="1"/>
</dbReference>
<dbReference type="Proteomes" id="UP000005096">
    <property type="component" value="Chromosome"/>
</dbReference>
<keyword evidence="4 6" id="KW-1133">Transmembrane helix</keyword>
<reference evidence="7 8" key="1">
    <citation type="journal article" date="2010" name="Stand. Genomic Sci.">
        <title>Non-contiguous finished genome sequence of Aminomonas paucivorans type strain (GLU-3).</title>
        <authorList>
            <person name="Pitluck S."/>
            <person name="Yasawong M."/>
            <person name="Held B."/>
            <person name="Lapidus A."/>
            <person name="Nolan M."/>
            <person name="Copeland A."/>
            <person name="Lucas S."/>
            <person name="Del Rio T.G."/>
            <person name="Tice H."/>
            <person name="Cheng J.F."/>
            <person name="Chertkov O."/>
            <person name="Goodwin L."/>
            <person name="Tapia R."/>
            <person name="Han C."/>
            <person name="Liolios K."/>
            <person name="Ivanova N."/>
            <person name="Mavromatis K."/>
            <person name="Ovchinnikova G."/>
            <person name="Pati A."/>
            <person name="Chen A."/>
            <person name="Palaniappan K."/>
            <person name="Land M."/>
            <person name="Hauser L."/>
            <person name="Chang Y.J."/>
            <person name="Jeffries C.D."/>
            <person name="Pukall R."/>
            <person name="Spring S."/>
            <person name="Rohde M."/>
            <person name="Sikorski J."/>
            <person name="Goker M."/>
            <person name="Woyke T."/>
            <person name="Bristow J."/>
            <person name="Eisen J.A."/>
            <person name="Markowitz V."/>
            <person name="Hugenholtz P."/>
            <person name="Kyrpides N.C."/>
            <person name="Klenk H.P."/>
        </authorList>
    </citation>
    <scope>NUCLEOTIDE SEQUENCE [LARGE SCALE GENOMIC DNA]</scope>
    <source>
        <strain evidence="7 8">DSM 12260</strain>
    </source>
</reference>
<feature type="transmembrane region" description="Helical" evidence="6">
    <location>
        <begin position="182"/>
        <end position="202"/>
    </location>
</feature>
<dbReference type="HOGENOM" id="CLU_087840_1_1_0"/>
<evidence type="ECO:0000313" key="7">
    <source>
        <dbReference type="EMBL" id="EFQ23945.1"/>
    </source>
</evidence>
<keyword evidence="5 6" id="KW-0472">Membrane</keyword>
<evidence type="ECO:0000256" key="6">
    <source>
        <dbReference type="SAM" id="Phobius"/>
    </source>
</evidence>
<dbReference type="eggNOG" id="COG1280">
    <property type="taxonomic scope" value="Bacteria"/>
</dbReference>
<feature type="transmembrane region" description="Helical" evidence="6">
    <location>
        <begin position="34"/>
        <end position="53"/>
    </location>
</feature>
<gene>
    <name evidence="7" type="ORF">Apau_1526</name>
</gene>
<sequence>MTGLREILLGFAIAAAPGPMGLLCLDRSLRRGVHSGLATGLGTAAADGLYALLGSLGTAGLTRQAAALGDPLRLLGGGLLLYLGWKALTSSSTATDSPKDTSRGSLAGDALSSFALTVANPITILSMGALFATTKPAEARGLPYALAFAGYLFLGSLAWWILLSCSAHASRRVLPSGALRFLQKGTAAVLLGLGAWGCLSVLR</sequence>
<dbReference type="InterPro" id="IPR001123">
    <property type="entry name" value="LeuE-type"/>
</dbReference>
<evidence type="ECO:0000256" key="1">
    <source>
        <dbReference type="ARBA" id="ARBA00004651"/>
    </source>
</evidence>
<dbReference type="STRING" id="584708.Apau_1526"/>